<evidence type="ECO:0000313" key="8">
    <source>
        <dbReference type="Proteomes" id="UP000291562"/>
    </source>
</evidence>
<dbReference type="FunFam" id="1.10.340.30:FF:000004">
    <property type="entry name" value="DNA-3-methyladenine glycosylase II"/>
    <property type="match status" value="1"/>
</dbReference>
<keyword evidence="4" id="KW-0227">DNA damage</keyword>
<evidence type="ECO:0000256" key="4">
    <source>
        <dbReference type="ARBA" id="ARBA00022763"/>
    </source>
</evidence>
<comment type="catalytic activity">
    <reaction evidence="1">
        <text>Hydrolysis of alkylated DNA, releasing 3-methyladenine, 3-methylguanine, 7-methylguanine and 7-methyladenine.</text>
        <dbReference type="EC" id="3.2.2.21"/>
    </reaction>
</comment>
<organism evidence="7 8">
    <name type="scientific">Pseudolysobacter antarcticus</name>
    <dbReference type="NCBI Taxonomy" id="2511995"/>
    <lineage>
        <taxon>Bacteria</taxon>
        <taxon>Pseudomonadati</taxon>
        <taxon>Pseudomonadota</taxon>
        <taxon>Gammaproteobacteria</taxon>
        <taxon>Lysobacterales</taxon>
        <taxon>Rhodanobacteraceae</taxon>
        <taxon>Pseudolysobacter</taxon>
    </lineage>
</organism>
<feature type="domain" description="HhH-GPD" evidence="6">
    <location>
        <begin position="55"/>
        <end position="211"/>
    </location>
</feature>
<gene>
    <name evidence="7" type="ORF">ELE36_06745</name>
</gene>
<dbReference type="GO" id="GO:0006285">
    <property type="term" value="P:base-excision repair, AP site formation"/>
    <property type="evidence" value="ECO:0007669"/>
    <property type="project" value="TreeGrafter"/>
</dbReference>
<dbReference type="AlphaFoldDB" id="A0A411HHU6"/>
<dbReference type="OrthoDB" id="9811249at2"/>
<dbReference type="GO" id="GO:0032993">
    <property type="term" value="C:protein-DNA complex"/>
    <property type="evidence" value="ECO:0007669"/>
    <property type="project" value="TreeGrafter"/>
</dbReference>
<dbReference type="EMBL" id="CP035704">
    <property type="protein sequence ID" value="QBB70085.1"/>
    <property type="molecule type" value="Genomic_DNA"/>
</dbReference>
<dbReference type="PANTHER" id="PTHR43003:SF5">
    <property type="entry name" value="DNA-3-METHYLADENINE GLYCOSYLASE"/>
    <property type="match status" value="1"/>
</dbReference>
<dbReference type="Gene3D" id="1.10.340.30">
    <property type="entry name" value="Hypothetical protein, domain 2"/>
    <property type="match status" value="1"/>
</dbReference>
<sequence length="237" mass="26071">MPSAIIPRGFDLAIARAHLEKCDRKFAKWIARVGDIEQDYSRPFQPVDALARAILYQQLSGKAAATIVGRVEAHLPRGRRFSAAGIHAVSDEQFRAAGVSRNKCAALRDLAEKADAGIVPTAAGLARMSDLDIVEHLTQVRGIGRWTVEMMLMFRLGRPDILPIHDLGIRKGAEVVHPQEKSFKPLELGTFGERWGPYRTLASLYLWRIADLAQSDAKAALGGDENKNAKPVKRSQG</sequence>
<comment type="similarity">
    <text evidence="2">Belongs to the alkylbase DNA glycosidase AlkA family.</text>
</comment>
<dbReference type="SUPFAM" id="SSF48150">
    <property type="entry name" value="DNA-glycosylase"/>
    <property type="match status" value="1"/>
</dbReference>
<evidence type="ECO:0000313" key="7">
    <source>
        <dbReference type="EMBL" id="QBB70085.1"/>
    </source>
</evidence>
<dbReference type="KEGG" id="xbc:ELE36_06745"/>
<dbReference type="GO" id="GO:0005737">
    <property type="term" value="C:cytoplasm"/>
    <property type="evidence" value="ECO:0007669"/>
    <property type="project" value="TreeGrafter"/>
</dbReference>
<protein>
    <recommendedName>
        <fullName evidence="3">DNA-3-methyladenine glycosylase II</fullName>
        <ecNumber evidence="3">3.2.2.21</ecNumber>
    </recommendedName>
</protein>
<dbReference type="RefSeq" id="WP_129832344.1">
    <property type="nucleotide sequence ID" value="NZ_CP035704.1"/>
</dbReference>
<reference evidence="7 8" key="1">
    <citation type="submission" date="2019-01" db="EMBL/GenBank/DDBJ databases">
        <title>Pseudolysobacter antarctica gen. nov., sp. nov., isolated from Fildes Peninsula, Antarctica.</title>
        <authorList>
            <person name="Wei Z."/>
            <person name="Peng F."/>
        </authorList>
    </citation>
    <scope>NUCLEOTIDE SEQUENCE [LARGE SCALE GENOMIC DNA]</scope>
    <source>
        <strain evidence="7 8">AQ6-296</strain>
    </source>
</reference>
<name>A0A411HHU6_9GAMM</name>
<dbReference type="GO" id="GO:0008725">
    <property type="term" value="F:DNA-3-methyladenine glycosylase activity"/>
    <property type="evidence" value="ECO:0007669"/>
    <property type="project" value="TreeGrafter"/>
</dbReference>
<dbReference type="InterPro" id="IPR051912">
    <property type="entry name" value="Alkylbase_DNA_Glycosylase/TA"/>
</dbReference>
<evidence type="ECO:0000259" key="6">
    <source>
        <dbReference type="SMART" id="SM00478"/>
    </source>
</evidence>
<accession>A0A411HHU6</accession>
<proteinExistence type="inferred from homology"/>
<dbReference type="SMART" id="SM00478">
    <property type="entry name" value="ENDO3c"/>
    <property type="match status" value="1"/>
</dbReference>
<dbReference type="Gene3D" id="1.10.1670.40">
    <property type="match status" value="1"/>
</dbReference>
<evidence type="ECO:0000256" key="5">
    <source>
        <dbReference type="ARBA" id="ARBA00023204"/>
    </source>
</evidence>
<evidence type="ECO:0000256" key="1">
    <source>
        <dbReference type="ARBA" id="ARBA00000086"/>
    </source>
</evidence>
<dbReference type="InterPro" id="IPR003265">
    <property type="entry name" value="HhH-GPD_domain"/>
</dbReference>
<dbReference type="Proteomes" id="UP000291562">
    <property type="component" value="Chromosome"/>
</dbReference>
<dbReference type="InterPro" id="IPR011257">
    <property type="entry name" value="DNA_glycosylase"/>
</dbReference>
<dbReference type="GO" id="GO:0006307">
    <property type="term" value="P:DNA alkylation repair"/>
    <property type="evidence" value="ECO:0007669"/>
    <property type="project" value="TreeGrafter"/>
</dbReference>
<keyword evidence="5" id="KW-0234">DNA repair</keyword>
<evidence type="ECO:0000256" key="3">
    <source>
        <dbReference type="ARBA" id="ARBA00012000"/>
    </source>
</evidence>
<dbReference type="GO" id="GO:0032131">
    <property type="term" value="F:alkylated DNA binding"/>
    <property type="evidence" value="ECO:0007669"/>
    <property type="project" value="TreeGrafter"/>
</dbReference>
<dbReference type="Pfam" id="PF00730">
    <property type="entry name" value="HhH-GPD"/>
    <property type="match status" value="1"/>
</dbReference>
<evidence type="ECO:0000256" key="2">
    <source>
        <dbReference type="ARBA" id="ARBA00010817"/>
    </source>
</evidence>
<dbReference type="GO" id="GO:0043916">
    <property type="term" value="F:DNA-7-methylguanine glycosylase activity"/>
    <property type="evidence" value="ECO:0007669"/>
    <property type="project" value="TreeGrafter"/>
</dbReference>
<dbReference type="EC" id="3.2.2.21" evidence="3"/>
<dbReference type="CDD" id="cd00056">
    <property type="entry name" value="ENDO3c"/>
    <property type="match status" value="1"/>
</dbReference>
<keyword evidence="8" id="KW-1185">Reference proteome</keyword>
<dbReference type="PANTHER" id="PTHR43003">
    <property type="entry name" value="DNA-3-METHYLADENINE GLYCOSYLASE"/>
    <property type="match status" value="1"/>
</dbReference>